<dbReference type="STRING" id="36807.Mlaev_01373"/>
<comment type="caution">
    <text evidence="2">The sequence shown here is derived from an EMBL/GenBank/DDBJ whole genome shotgun (WGS) entry which is preliminary data.</text>
</comment>
<reference evidence="2 3" key="1">
    <citation type="submission" date="2016-01" db="EMBL/GenBank/DDBJ databases">
        <title>Draft genome sequences of Microbacterium laevaniformans LCDC 91-0039 and the type strain of Microbacterium hominis LCDC 84-209.</title>
        <authorList>
            <person name="Bernier A.-M."/>
            <person name="Bernard K."/>
        </authorList>
    </citation>
    <scope>NUCLEOTIDE SEQUENCE [LARGE SCALE GENOMIC DNA]</scope>
    <source>
        <strain evidence="2 3">LCDC 91-0039</strain>
    </source>
</reference>
<keyword evidence="3" id="KW-1185">Reference proteome</keyword>
<dbReference type="InterPro" id="IPR050194">
    <property type="entry name" value="Glycosyltransferase_grp1"/>
</dbReference>
<dbReference type="RefSeq" id="WP_082784280.1">
    <property type="nucleotide sequence ID" value="NZ_LRAD01000030.1"/>
</dbReference>
<dbReference type="PANTHER" id="PTHR45947">
    <property type="entry name" value="SULFOQUINOVOSYL TRANSFERASE SQD2"/>
    <property type="match status" value="1"/>
</dbReference>
<keyword evidence="2" id="KW-0808">Transferase</keyword>
<dbReference type="GO" id="GO:0016757">
    <property type="term" value="F:glycosyltransferase activity"/>
    <property type="evidence" value="ECO:0007669"/>
    <property type="project" value="TreeGrafter"/>
</dbReference>
<evidence type="ECO:0000313" key="3">
    <source>
        <dbReference type="Proteomes" id="UP000075357"/>
    </source>
</evidence>
<sequence>MNQLVAITQPYVPAYRVPLFSAVAEKLMPHGLDLKVYSARPSGTQARRGDTASGPWHQEISTRNLRIGRWSIQSRDTPDAFRAAAVLISELEALNATAWRDTLRSRPTVLWGHGKGFVNATGKVSDFVESVLAARADHVMTYSPEGREYLLRSGRVSPSSVTSIGNSTDTVTLRRATAAGLSDPSLVTPSARHALYVGGLDRSKRIDFLLEAYEEGLRIDPDFRLTVVGMGEEVGRVQAHAEKFNGMRYVPEARGERLAKLGLEASAMWIPGRVGLVAVDALAMGLPVHTTDYPFHAPEIGFLRDNEVAYLGPDAARFAADSLQLMDEAGSKRLRDDIPTIESVAENMVTVVLDVLGRT</sequence>
<dbReference type="AlphaFoldDB" id="A0A150HEN6"/>
<dbReference type="Gene3D" id="3.40.50.2000">
    <property type="entry name" value="Glycogen Phosphorylase B"/>
    <property type="match status" value="1"/>
</dbReference>
<evidence type="ECO:0000256" key="1">
    <source>
        <dbReference type="ARBA" id="ARBA00021292"/>
    </source>
</evidence>
<organism evidence="2 3">
    <name type="scientific">Microbacterium laevaniformans</name>
    <dbReference type="NCBI Taxonomy" id="36807"/>
    <lineage>
        <taxon>Bacteria</taxon>
        <taxon>Bacillati</taxon>
        <taxon>Actinomycetota</taxon>
        <taxon>Actinomycetes</taxon>
        <taxon>Micrococcales</taxon>
        <taxon>Microbacteriaceae</taxon>
        <taxon>Microbacterium</taxon>
    </lineage>
</organism>
<dbReference type="Pfam" id="PF13692">
    <property type="entry name" value="Glyco_trans_1_4"/>
    <property type="match status" value="1"/>
</dbReference>
<dbReference type="PANTHER" id="PTHR45947:SF3">
    <property type="entry name" value="SULFOQUINOVOSYL TRANSFERASE SQD2"/>
    <property type="match status" value="1"/>
</dbReference>
<evidence type="ECO:0000313" key="2">
    <source>
        <dbReference type="EMBL" id="KXZ60587.1"/>
    </source>
</evidence>
<dbReference type="Proteomes" id="UP000075357">
    <property type="component" value="Unassembled WGS sequence"/>
</dbReference>
<gene>
    <name evidence="2" type="ORF">Mlaev_01373</name>
</gene>
<name>A0A150HEN6_9MICO</name>
<protein>
    <recommendedName>
        <fullName evidence="1">D-inositol 3-phosphate glycosyltransferase</fullName>
    </recommendedName>
</protein>
<dbReference type="SUPFAM" id="SSF53756">
    <property type="entry name" value="UDP-Glycosyltransferase/glycogen phosphorylase"/>
    <property type="match status" value="1"/>
</dbReference>
<proteinExistence type="predicted"/>
<accession>A0A150HEN6</accession>
<dbReference type="EMBL" id="LRAD01000030">
    <property type="protein sequence ID" value="KXZ60587.1"/>
    <property type="molecule type" value="Genomic_DNA"/>
</dbReference>
<dbReference type="PATRIC" id="fig|36807.3.peg.1394"/>